<evidence type="ECO:0000313" key="2">
    <source>
        <dbReference type="Proteomes" id="UP000546464"/>
    </source>
</evidence>
<comment type="caution">
    <text evidence="1">The sequence shown here is derived from an EMBL/GenBank/DDBJ whole genome shotgun (WGS) entry which is preliminary data.</text>
</comment>
<proteinExistence type="predicted"/>
<gene>
    <name evidence="1" type="ORF">H5P28_05755</name>
</gene>
<reference evidence="1 2" key="1">
    <citation type="submission" date="2020-07" db="EMBL/GenBank/DDBJ databases">
        <authorList>
            <person name="Feng X."/>
        </authorList>
    </citation>
    <scope>NUCLEOTIDE SEQUENCE [LARGE SCALE GENOMIC DNA]</scope>
    <source>
        <strain evidence="1 2">JCM31066</strain>
    </source>
</reference>
<organism evidence="1 2">
    <name type="scientific">Ruficoccus amylovorans</name>
    <dbReference type="NCBI Taxonomy" id="1804625"/>
    <lineage>
        <taxon>Bacteria</taxon>
        <taxon>Pseudomonadati</taxon>
        <taxon>Verrucomicrobiota</taxon>
        <taxon>Opitutia</taxon>
        <taxon>Puniceicoccales</taxon>
        <taxon>Cerasicoccaceae</taxon>
        <taxon>Ruficoccus</taxon>
    </lineage>
</organism>
<dbReference type="AlphaFoldDB" id="A0A842HBG9"/>
<evidence type="ECO:0000313" key="1">
    <source>
        <dbReference type="EMBL" id="MBC2593762.1"/>
    </source>
</evidence>
<name>A0A842HBG9_9BACT</name>
<dbReference type="EMBL" id="JACHVB010000014">
    <property type="protein sequence ID" value="MBC2593762.1"/>
    <property type="molecule type" value="Genomic_DNA"/>
</dbReference>
<protein>
    <submittedName>
        <fullName evidence="1">Uncharacterized protein</fullName>
    </submittedName>
</protein>
<dbReference type="Proteomes" id="UP000546464">
    <property type="component" value="Unassembled WGS sequence"/>
</dbReference>
<sequence length="86" mass="9813">MNNEESNTEGEAMRQQMQTALDAIHAIAETIRELGEIPSGELYARLMGKIELRDYDLILDTLKRAGLVTETSGHLLKWNHPERHKL</sequence>
<dbReference type="RefSeq" id="WP_185674761.1">
    <property type="nucleotide sequence ID" value="NZ_JACHVB010000014.1"/>
</dbReference>
<keyword evidence="2" id="KW-1185">Reference proteome</keyword>
<accession>A0A842HBG9</accession>